<keyword evidence="2" id="KW-0812">Transmembrane</keyword>
<proteinExistence type="predicted"/>
<sequence length="76" mass="7083">MGIAIVYVAVEGSESSGGGNGDGDGEGGNGGSDGAGGGIPEVPPAEGSAGRVRRNVLGMWVGACGTAVVGLGLLIL</sequence>
<keyword evidence="2" id="KW-0472">Membrane</keyword>
<evidence type="ECO:0000313" key="4">
    <source>
        <dbReference type="Proteomes" id="UP000800041"/>
    </source>
</evidence>
<evidence type="ECO:0000256" key="2">
    <source>
        <dbReference type="SAM" id="Phobius"/>
    </source>
</evidence>
<dbReference type="EMBL" id="ML977178">
    <property type="protein sequence ID" value="KAF1983086.1"/>
    <property type="molecule type" value="Genomic_DNA"/>
</dbReference>
<evidence type="ECO:0000256" key="1">
    <source>
        <dbReference type="SAM" id="MobiDB-lite"/>
    </source>
</evidence>
<accession>A0A6G1GQ39</accession>
<keyword evidence="4" id="KW-1185">Reference proteome</keyword>
<feature type="transmembrane region" description="Helical" evidence="2">
    <location>
        <begin position="56"/>
        <end position="75"/>
    </location>
</feature>
<name>A0A6G1GQ39_9PEZI</name>
<dbReference type="AlphaFoldDB" id="A0A6G1GQ39"/>
<reference evidence="3" key="1">
    <citation type="journal article" date="2020" name="Stud. Mycol.">
        <title>101 Dothideomycetes genomes: a test case for predicting lifestyles and emergence of pathogens.</title>
        <authorList>
            <person name="Haridas S."/>
            <person name="Albert R."/>
            <person name="Binder M."/>
            <person name="Bloem J."/>
            <person name="Labutti K."/>
            <person name="Salamov A."/>
            <person name="Andreopoulos B."/>
            <person name="Baker S."/>
            <person name="Barry K."/>
            <person name="Bills G."/>
            <person name="Bluhm B."/>
            <person name="Cannon C."/>
            <person name="Castanera R."/>
            <person name="Culley D."/>
            <person name="Daum C."/>
            <person name="Ezra D."/>
            <person name="Gonzalez J."/>
            <person name="Henrissat B."/>
            <person name="Kuo A."/>
            <person name="Liang C."/>
            <person name="Lipzen A."/>
            <person name="Lutzoni F."/>
            <person name="Magnuson J."/>
            <person name="Mondo S."/>
            <person name="Nolan M."/>
            <person name="Ohm R."/>
            <person name="Pangilinan J."/>
            <person name="Park H.-J."/>
            <person name="Ramirez L."/>
            <person name="Alfaro M."/>
            <person name="Sun H."/>
            <person name="Tritt A."/>
            <person name="Yoshinaga Y."/>
            <person name="Zwiers L.-H."/>
            <person name="Turgeon B."/>
            <person name="Goodwin S."/>
            <person name="Spatafora J."/>
            <person name="Crous P."/>
            <person name="Grigoriev I."/>
        </authorList>
    </citation>
    <scope>NUCLEOTIDE SEQUENCE</scope>
    <source>
        <strain evidence="3">CBS 113979</strain>
    </source>
</reference>
<keyword evidence="2" id="KW-1133">Transmembrane helix</keyword>
<feature type="region of interest" description="Disordered" evidence="1">
    <location>
        <begin position="13"/>
        <end position="48"/>
    </location>
</feature>
<organism evidence="3 4">
    <name type="scientific">Aulographum hederae CBS 113979</name>
    <dbReference type="NCBI Taxonomy" id="1176131"/>
    <lineage>
        <taxon>Eukaryota</taxon>
        <taxon>Fungi</taxon>
        <taxon>Dikarya</taxon>
        <taxon>Ascomycota</taxon>
        <taxon>Pezizomycotina</taxon>
        <taxon>Dothideomycetes</taxon>
        <taxon>Pleosporomycetidae</taxon>
        <taxon>Aulographales</taxon>
        <taxon>Aulographaceae</taxon>
    </lineage>
</organism>
<evidence type="ECO:0000313" key="3">
    <source>
        <dbReference type="EMBL" id="KAF1983086.1"/>
    </source>
</evidence>
<feature type="compositionally biased region" description="Gly residues" evidence="1">
    <location>
        <begin position="15"/>
        <end position="39"/>
    </location>
</feature>
<gene>
    <name evidence="3" type="ORF">K402DRAFT_182386</name>
</gene>
<dbReference type="Proteomes" id="UP000800041">
    <property type="component" value="Unassembled WGS sequence"/>
</dbReference>
<protein>
    <submittedName>
        <fullName evidence="3">Uncharacterized protein</fullName>
    </submittedName>
</protein>